<name>T1JH27_STRMM</name>
<evidence type="ECO:0000313" key="2">
    <source>
        <dbReference type="Proteomes" id="UP000014500"/>
    </source>
</evidence>
<accession>T1JH27</accession>
<dbReference type="Proteomes" id="UP000014500">
    <property type="component" value="Unassembled WGS sequence"/>
</dbReference>
<reference evidence="2" key="1">
    <citation type="submission" date="2011-05" db="EMBL/GenBank/DDBJ databases">
        <authorList>
            <person name="Richards S.R."/>
            <person name="Qu J."/>
            <person name="Jiang H."/>
            <person name="Jhangiani S.N."/>
            <person name="Agravi P."/>
            <person name="Goodspeed R."/>
            <person name="Gross S."/>
            <person name="Mandapat C."/>
            <person name="Jackson L."/>
            <person name="Mathew T."/>
            <person name="Pu L."/>
            <person name="Thornton R."/>
            <person name="Saada N."/>
            <person name="Wilczek-Boney K.B."/>
            <person name="Lee S."/>
            <person name="Kovar C."/>
            <person name="Wu Y."/>
            <person name="Scherer S.E."/>
            <person name="Worley K.C."/>
            <person name="Muzny D.M."/>
            <person name="Gibbs R."/>
        </authorList>
    </citation>
    <scope>NUCLEOTIDE SEQUENCE</scope>
    <source>
        <strain evidence="2">Brora</strain>
    </source>
</reference>
<dbReference type="EnsemblMetazoa" id="SMAR013157-RA">
    <property type="protein sequence ID" value="SMAR013157-PA"/>
    <property type="gene ID" value="SMAR013157"/>
</dbReference>
<proteinExistence type="predicted"/>
<organism evidence="1 2">
    <name type="scientific">Strigamia maritima</name>
    <name type="common">European centipede</name>
    <name type="synonym">Geophilus maritimus</name>
    <dbReference type="NCBI Taxonomy" id="126957"/>
    <lineage>
        <taxon>Eukaryota</taxon>
        <taxon>Metazoa</taxon>
        <taxon>Ecdysozoa</taxon>
        <taxon>Arthropoda</taxon>
        <taxon>Myriapoda</taxon>
        <taxon>Chilopoda</taxon>
        <taxon>Pleurostigmophora</taxon>
        <taxon>Geophilomorpha</taxon>
        <taxon>Linotaeniidae</taxon>
        <taxon>Strigamia</taxon>
    </lineage>
</organism>
<reference evidence="1" key="2">
    <citation type="submission" date="2015-02" db="UniProtKB">
        <authorList>
            <consortium name="EnsemblMetazoa"/>
        </authorList>
    </citation>
    <scope>IDENTIFICATION</scope>
</reference>
<dbReference type="HOGENOM" id="CLU_1962350_0_0_1"/>
<protein>
    <submittedName>
        <fullName evidence="1">Uncharacterized protein</fullName>
    </submittedName>
</protein>
<dbReference type="EMBL" id="JH432221">
    <property type="status" value="NOT_ANNOTATED_CDS"/>
    <property type="molecule type" value="Genomic_DNA"/>
</dbReference>
<sequence length="128" mass="14969">MTQRRLLRNGKRPTSGSKLQSLDVTLDESGVLKLCTRLNNLEDIWQFLAITTVRDRHKGFRDNWPTLEIELADDLDDDNIETHVESLQIINENFIFSKFSSFNRLKRVTTWMLRFAANARTIDAKTRD</sequence>
<dbReference type="AlphaFoldDB" id="T1JH27"/>
<evidence type="ECO:0000313" key="1">
    <source>
        <dbReference type="EnsemblMetazoa" id="SMAR013157-PA"/>
    </source>
</evidence>
<keyword evidence="2" id="KW-1185">Reference proteome</keyword>